<feature type="transmembrane region" description="Helical" evidence="1">
    <location>
        <begin position="115"/>
        <end position="133"/>
    </location>
</feature>
<keyword evidence="1" id="KW-0472">Membrane</keyword>
<accession>A0ABW5K6G5</accession>
<feature type="transmembrane region" description="Helical" evidence="1">
    <location>
        <begin position="85"/>
        <end position="103"/>
    </location>
</feature>
<dbReference type="Proteomes" id="UP001597467">
    <property type="component" value="Unassembled WGS sequence"/>
</dbReference>
<keyword evidence="1" id="KW-1133">Transmembrane helix</keyword>
<name>A0ABW5K6G5_9FLAO</name>
<organism evidence="2 3">
    <name type="scientific">Lacinutrix gracilariae</name>
    <dbReference type="NCBI Taxonomy" id="1747198"/>
    <lineage>
        <taxon>Bacteria</taxon>
        <taxon>Pseudomonadati</taxon>
        <taxon>Bacteroidota</taxon>
        <taxon>Flavobacteriia</taxon>
        <taxon>Flavobacteriales</taxon>
        <taxon>Flavobacteriaceae</taxon>
        <taxon>Lacinutrix</taxon>
    </lineage>
</organism>
<evidence type="ECO:0000313" key="3">
    <source>
        <dbReference type="Proteomes" id="UP001597467"/>
    </source>
</evidence>
<keyword evidence="3" id="KW-1185">Reference proteome</keyword>
<dbReference type="EMBL" id="JBHULM010000027">
    <property type="protein sequence ID" value="MFD2543729.1"/>
    <property type="molecule type" value="Genomic_DNA"/>
</dbReference>
<keyword evidence="1" id="KW-0812">Transmembrane</keyword>
<evidence type="ECO:0000256" key="1">
    <source>
        <dbReference type="SAM" id="Phobius"/>
    </source>
</evidence>
<feature type="transmembrane region" description="Helical" evidence="1">
    <location>
        <begin position="12"/>
        <end position="31"/>
    </location>
</feature>
<evidence type="ECO:0000313" key="2">
    <source>
        <dbReference type="EMBL" id="MFD2543729.1"/>
    </source>
</evidence>
<proteinExistence type="predicted"/>
<feature type="transmembrane region" description="Helical" evidence="1">
    <location>
        <begin position="52"/>
        <end position="73"/>
    </location>
</feature>
<dbReference type="RefSeq" id="WP_379905930.1">
    <property type="nucleotide sequence ID" value="NZ_JBHULM010000027.1"/>
</dbReference>
<gene>
    <name evidence="2" type="ORF">ACFSSB_15465</name>
</gene>
<sequence length="224" mass="26402">MDLKNENFDFTKIIPIGAVFITLCSSIHYIFYYNFFNIRIINYLTITEYASLFLEHILAYLIIIFGGFIFSFLSNNWPKKSGKGSVIFGMSIVIIYTLVRLFFFSEKINERINEVTFIIFYIIFLVFYLRRLKNKNLNVLVYLAIISIVYSVSSGFVSAYKVIENESKLKYEFKFEENTISSSEKKYYLGRSENYLFFYNNTSKVSEVIKTNNLKSINILEKNN</sequence>
<protein>
    <submittedName>
        <fullName evidence="2">Uncharacterized protein</fullName>
    </submittedName>
</protein>
<reference evidence="3" key="1">
    <citation type="journal article" date="2019" name="Int. J. Syst. Evol. Microbiol.">
        <title>The Global Catalogue of Microorganisms (GCM) 10K type strain sequencing project: providing services to taxonomists for standard genome sequencing and annotation.</title>
        <authorList>
            <consortium name="The Broad Institute Genomics Platform"/>
            <consortium name="The Broad Institute Genome Sequencing Center for Infectious Disease"/>
            <person name="Wu L."/>
            <person name="Ma J."/>
        </authorList>
    </citation>
    <scope>NUCLEOTIDE SEQUENCE [LARGE SCALE GENOMIC DNA]</scope>
    <source>
        <strain evidence="3">KCTC 42808</strain>
    </source>
</reference>
<comment type="caution">
    <text evidence="2">The sequence shown here is derived from an EMBL/GenBank/DDBJ whole genome shotgun (WGS) entry which is preliminary data.</text>
</comment>
<feature type="transmembrane region" description="Helical" evidence="1">
    <location>
        <begin position="139"/>
        <end position="160"/>
    </location>
</feature>